<reference evidence="1 2" key="1">
    <citation type="submission" date="2016-12" db="EMBL/GenBank/DDBJ databases">
        <title>Marinobacter lutaoensis whole genome sequencing.</title>
        <authorList>
            <person name="Verma A."/>
            <person name="Krishnamurthi S."/>
        </authorList>
    </citation>
    <scope>NUCLEOTIDE SEQUENCE [LARGE SCALE GENOMIC DNA]</scope>
    <source>
        <strain evidence="1 2">T5054</strain>
    </source>
</reference>
<comment type="caution">
    <text evidence="1">The sequence shown here is derived from an EMBL/GenBank/DDBJ whole genome shotgun (WGS) entry which is preliminary data.</text>
</comment>
<accession>A0A1V2DY20</accession>
<protein>
    <submittedName>
        <fullName evidence="1">Uncharacterized protein</fullName>
    </submittedName>
</protein>
<dbReference type="OrthoDB" id="6919369at2"/>
<name>A0A1V2DY20_9GAMM</name>
<sequence length="89" mass="10170">MADVSFQDVFNRVFSYLRESGVEMTVETYRSLLRLIEEAVASVDEPNRGDRILAAAMDRVPRYFRLPEVEPPQACPPITRGSIGYDHHD</sequence>
<dbReference type="RefSeq" id="WP_076722910.1">
    <property type="nucleotide sequence ID" value="NZ_JABWTC010000026.1"/>
</dbReference>
<evidence type="ECO:0000313" key="2">
    <source>
        <dbReference type="Proteomes" id="UP000189339"/>
    </source>
</evidence>
<proteinExistence type="predicted"/>
<dbReference type="Proteomes" id="UP000189339">
    <property type="component" value="Unassembled WGS sequence"/>
</dbReference>
<evidence type="ECO:0000313" key="1">
    <source>
        <dbReference type="EMBL" id="ONF45417.1"/>
    </source>
</evidence>
<dbReference type="STRING" id="135739.BTO32_02885"/>
<dbReference type="AlphaFoldDB" id="A0A1V2DY20"/>
<organism evidence="1 2">
    <name type="scientific">Marinobacter lutaoensis</name>
    <dbReference type="NCBI Taxonomy" id="135739"/>
    <lineage>
        <taxon>Bacteria</taxon>
        <taxon>Pseudomonadati</taxon>
        <taxon>Pseudomonadota</taxon>
        <taxon>Gammaproteobacteria</taxon>
        <taxon>Pseudomonadales</taxon>
        <taxon>Marinobacteraceae</taxon>
        <taxon>Marinobacter</taxon>
    </lineage>
</organism>
<keyword evidence="2" id="KW-1185">Reference proteome</keyword>
<dbReference type="EMBL" id="MSCW01000001">
    <property type="protein sequence ID" value="ONF45417.1"/>
    <property type="molecule type" value="Genomic_DNA"/>
</dbReference>
<gene>
    <name evidence="1" type="ORF">BTO32_02885</name>
</gene>